<comment type="caution">
    <text evidence="3">The sequence shown here is derived from an EMBL/GenBank/DDBJ whole genome shotgun (WGS) entry which is preliminary data.</text>
</comment>
<evidence type="ECO:0000259" key="2">
    <source>
        <dbReference type="SMART" id="SM00976"/>
    </source>
</evidence>
<feature type="compositionally biased region" description="Basic and acidic residues" evidence="1">
    <location>
        <begin position="830"/>
        <end position="861"/>
    </location>
</feature>
<feature type="compositionally biased region" description="Basic and acidic residues" evidence="1">
    <location>
        <begin position="911"/>
        <end position="928"/>
    </location>
</feature>
<feature type="compositionally biased region" description="Acidic residues" evidence="1">
    <location>
        <begin position="786"/>
        <end position="825"/>
    </location>
</feature>
<dbReference type="CDD" id="cd04497">
    <property type="entry name" value="hPOT1_OB1_like"/>
    <property type="match status" value="1"/>
</dbReference>
<dbReference type="Gene3D" id="2.40.50.140">
    <property type="entry name" value="Nucleic acid-binding proteins"/>
    <property type="match status" value="1"/>
</dbReference>
<feature type="compositionally biased region" description="Polar residues" evidence="1">
    <location>
        <begin position="608"/>
        <end position="618"/>
    </location>
</feature>
<feature type="region of interest" description="Disordered" evidence="1">
    <location>
        <begin position="1138"/>
        <end position="1396"/>
    </location>
</feature>
<feature type="compositionally biased region" description="Pro residues" evidence="1">
    <location>
        <begin position="137"/>
        <end position="150"/>
    </location>
</feature>
<dbReference type="SMART" id="SM00976">
    <property type="entry name" value="Telo_bind"/>
    <property type="match status" value="1"/>
</dbReference>
<feature type="compositionally biased region" description="Low complexity" evidence="1">
    <location>
        <begin position="1416"/>
        <end position="1435"/>
    </location>
</feature>
<dbReference type="GeneID" id="92070163"/>
<feature type="region of interest" description="Disordered" evidence="1">
    <location>
        <begin position="1084"/>
        <end position="1109"/>
    </location>
</feature>
<reference evidence="3 4" key="1">
    <citation type="submission" date="2023-01" db="EMBL/GenBank/DDBJ databases">
        <title>Analysis of 21 Apiospora genomes using comparative genomics revels a genus with tremendous synthesis potential of carbohydrate active enzymes and secondary metabolites.</title>
        <authorList>
            <person name="Sorensen T."/>
        </authorList>
    </citation>
    <scope>NUCLEOTIDE SEQUENCE [LARGE SCALE GENOMIC DNA]</scope>
    <source>
        <strain evidence="3 4">CBS 24483</strain>
    </source>
</reference>
<dbReference type="EMBL" id="JAQQWE010000001">
    <property type="protein sequence ID" value="KAK7966602.1"/>
    <property type="molecule type" value="Genomic_DNA"/>
</dbReference>
<feature type="compositionally biased region" description="Polar residues" evidence="1">
    <location>
        <begin position="497"/>
        <end position="506"/>
    </location>
</feature>
<feature type="compositionally biased region" description="Polar residues" evidence="1">
    <location>
        <begin position="1039"/>
        <end position="1048"/>
    </location>
</feature>
<feature type="compositionally biased region" description="Acidic residues" evidence="1">
    <location>
        <begin position="744"/>
        <end position="753"/>
    </location>
</feature>
<dbReference type="Pfam" id="PF02765">
    <property type="entry name" value="POT1"/>
    <property type="match status" value="1"/>
</dbReference>
<dbReference type="RefSeq" id="XP_066705994.1">
    <property type="nucleotide sequence ID" value="XM_066837101.1"/>
</dbReference>
<feature type="compositionally biased region" description="Acidic residues" evidence="1">
    <location>
        <begin position="680"/>
        <end position="719"/>
    </location>
</feature>
<accession>A0ABR1QVU4</accession>
<feature type="region of interest" description="Disordered" evidence="1">
    <location>
        <begin position="220"/>
        <end position="376"/>
    </location>
</feature>
<feature type="region of interest" description="Disordered" evidence="1">
    <location>
        <begin position="127"/>
        <end position="151"/>
    </location>
</feature>
<feature type="compositionally biased region" description="Polar residues" evidence="1">
    <location>
        <begin position="552"/>
        <end position="563"/>
    </location>
</feature>
<protein>
    <recommendedName>
        <fullName evidence="2">Telomeric single stranded DNA binding POT1/Cdc13 domain-containing protein</fullName>
    </recommendedName>
</protein>
<feature type="compositionally biased region" description="Acidic residues" evidence="1">
    <location>
        <begin position="254"/>
        <end position="296"/>
    </location>
</feature>
<keyword evidence="4" id="KW-1185">Reference proteome</keyword>
<feature type="compositionally biased region" description="Acidic residues" evidence="1">
    <location>
        <begin position="636"/>
        <end position="646"/>
    </location>
</feature>
<evidence type="ECO:0000313" key="3">
    <source>
        <dbReference type="EMBL" id="KAK7966602.1"/>
    </source>
</evidence>
<feature type="compositionally biased region" description="Acidic residues" evidence="1">
    <location>
        <begin position="1176"/>
        <end position="1188"/>
    </location>
</feature>
<feature type="compositionally biased region" description="Low complexity" evidence="1">
    <location>
        <begin position="1025"/>
        <end position="1038"/>
    </location>
</feature>
<feature type="domain" description="Telomeric single stranded DNA binding POT1/Cdc13" evidence="2">
    <location>
        <begin position="1461"/>
        <end position="1596"/>
    </location>
</feature>
<feature type="compositionally biased region" description="Polar residues" evidence="1">
    <location>
        <begin position="1277"/>
        <end position="1291"/>
    </location>
</feature>
<feature type="region of interest" description="Disordered" evidence="1">
    <location>
        <begin position="1414"/>
        <end position="1443"/>
    </location>
</feature>
<feature type="compositionally biased region" description="Polar residues" evidence="1">
    <location>
        <begin position="335"/>
        <end position="357"/>
    </location>
</feature>
<proteinExistence type="predicted"/>
<evidence type="ECO:0000256" key="1">
    <source>
        <dbReference type="SAM" id="MobiDB-lite"/>
    </source>
</evidence>
<feature type="compositionally biased region" description="Low complexity" evidence="1">
    <location>
        <begin position="1360"/>
        <end position="1371"/>
    </location>
</feature>
<dbReference type="Proteomes" id="UP001391051">
    <property type="component" value="Unassembled WGS sequence"/>
</dbReference>
<organism evidence="3 4">
    <name type="scientific">Apiospora aurea</name>
    <dbReference type="NCBI Taxonomy" id="335848"/>
    <lineage>
        <taxon>Eukaryota</taxon>
        <taxon>Fungi</taxon>
        <taxon>Dikarya</taxon>
        <taxon>Ascomycota</taxon>
        <taxon>Pezizomycotina</taxon>
        <taxon>Sordariomycetes</taxon>
        <taxon>Xylariomycetidae</taxon>
        <taxon>Amphisphaeriales</taxon>
        <taxon>Apiosporaceae</taxon>
        <taxon>Apiospora</taxon>
    </lineage>
</organism>
<dbReference type="InterPro" id="IPR012340">
    <property type="entry name" value="NA-bd_OB-fold"/>
</dbReference>
<dbReference type="SUPFAM" id="SSF50249">
    <property type="entry name" value="Nucleic acid-binding proteins"/>
    <property type="match status" value="1"/>
</dbReference>
<name>A0ABR1QVU4_9PEZI</name>
<evidence type="ECO:0000313" key="4">
    <source>
        <dbReference type="Proteomes" id="UP001391051"/>
    </source>
</evidence>
<feature type="compositionally biased region" description="Acidic residues" evidence="1">
    <location>
        <begin position="1212"/>
        <end position="1244"/>
    </location>
</feature>
<sequence>MAFTDHAPTPIAQLNPQLPSQTATVRGVVTIVWPYSSTTGSLSFTLAESEFRLRRPNGQIRVNFAGHVAKTVSSSGIGSGDELLISLDGVEWEPAATNRRLSGAGHEWQLKFSQKLRLQAKLGDSGETKDLEVGQPPAAPQPQPTPPGPIEAPVVGPAADMEIPLPASFKLAPAQNRSLKRFADGEFASPAFIKRAQVSYGSLFEDGFDIFEDALGMFEEDGGARGRGRKRSKFGRGSAAWRYTSQSPARSPEPEPELELDPEPESEPEPEPEPELEPEPEPQPENELEIREEEAVPESKSSRPSPSPRPQRPQMTDEGCQTMEIDLPGPPHGFGSSTASTHLHQPLQGTDALTDNMNGLLDEGHQSMTSGDWGIAPMSRESRADIGLSIDEGQRRTHFAHAIELDLGVAGSQIQHHWAPQASEVNPNLGSGPDAQLPTQSAAFPPEYASGFSSNLSAVRFGFGEPDAPQYDVVQPGSHQHQHHHDLHYPPLEMQATANMGSNHGVPSNPFATPVTASYPDLEPATAPANPFLPQEDVPANPPQHAAPSSWAPINNNMFSTHPVSEKRSVSTDGKSPDTALVIDNSDAEEDAGEMKPETNMPEPVSLESEQVLQSNHPEWSDVEGNNYGNEVDAQYSDDDEPEYDDNEKGGDYDTRNYIGPNDDEDDSHDEDLRPHPLEPEFDDGDGEEWDEDDDLLQEDVEELDYDYDDDEEQEDAMEVDAPLRQRQPPPGTKSAPVVIDLLSSDDEDDEEPVPQPPSRTVLPATRQGPAVPQVAPSSPQYSSESDVEDVEDEEILSDDAEAEDDGEDEVEEDMSEYDDGDGEPQSDISDSRELDAHMEDVQDDIVSKSEKHSPLVEGQEKLVILSSPGKARNPMGQAGEGQKAPKTRLQVDDNVPMSDADREPEDAQPDESRPDDSQLEPNHEATHDSYIGKTNVEDTNSPAAETAQMEPIDEVASTDLQEEKGSSQGGMNGHAAKDEREMGHSDALSPKFDGDTASGASGAALPPPPTEVNLLNQLDDKLEAAAQQNFAAAQTRASENQLPTPMDSQLVDRPQLQEPDESQNSDEVMAMEVEDVVTTQVVEVEQTEEPIEARDLATTTKTDRTTQASASIEVLEPVFETQVPYQEPIRAAAYDEISQSQAEMDTQMEDNLSDFVSQETVDDDTLQAALRGEQGDEEEEEEEEEDALQAALLGEEQEDSVEDALQAALREEDDEREEEEAGEEEVEDGEDEEREEGPEEEDALQAALREEQDREDEEMSQIITHTDEPVEVATSPLDQDPSTLPTTAQEVDSVRAENEQEEETSEAIQPNTPSRSESCSGHEHSKPGRTPTSQHDRPRSKEQFSPSIEVGDESFTDPSVRLARASIASRRASRKRDGTPESTRPHTRSMCFQMSPDYKGDASVQLAMASFNVPSKSSSRAQSKAASTSPATAKSGEELNPLPDCKAKIRRHLRNTIPEYTDLKVLRYHIGKSIDVMAVALTTPTDPQRVKGGPREFSMSFTITDQSVGPNSVNEVLLYRPHKDSLPKVKSGDVVLLRNFTVVALKDKGYGLRTNDSSSWAIFDTEDEPAQIRGPPVEYGEGETTHVAYLREWHGLLDDSARQKLNRANDKIIKAGKSSK</sequence>
<feature type="region of interest" description="Disordered" evidence="1">
    <location>
        <begin position="497"/>
        <end position="1066"/>
    </location>
</feature>
<feature type="compositionally biased region" description="Basic and acidic residues" evidence="1">
    <location>
        <begin position="976"/>
        <end position="985"/>
    </location>
</feature>
<dbReference type="InterPro" id="IPR011564">
    <property type="entry name" value="Telomer_end-bd_POT1/Cdc13"/>
</dbReference>
<feature type="compositionally biased region" description="Polar residues" evidence="1">
    <location>
        <begin position="1308"/>
        <end position="1320"/>
    </location>
</feature>
<gene>
    <name evidence="3" type="ORF">PG986_000879</name>
</gene>